<keyword evidence="8" id="KW-0391">Immunity</keyword>
<dbReference type="SUPFAM" id="SSF51045">
    <property type="entry name" value="WW domain"/>
    <property type="match status" value="2"/>
</dbReference>
<evidence type="ECO:0000256" key="6">
    <source>
        <dbReference type="ARBA" id="ARBA00022664"/>
    </source>
</evidence>
<dbReference type="InterPro" id="IPR001202">
    <property type="entry name" value="WW_dom"/>
</dbReference>
<evidence type="ECO:0000256" key="1">
    <source>
        <dbReference type="ARBA" id="ARBA00004324"/>
    </source>
</evidence>
<evidence type="ECO:0000256" key="2">
    <source>
        <dbReference type="ARBA" id="ARBA00004463"/>
    </source>
</evidence>
<dbReference type="Gene3D" id="3.40.30.10">
    <property type="entry name" value="Glutaredoxin"/>
    <property type="match status" value="1"/>
</dbReference>
<accession>A0ABP1AHN0</accession>
<evidence type="ECO:0000256" key="15">
    <source>
        <dbReference type="SAM" id="MobiDB-lite"/>
    </source>
</evidence>
<comment type="subcellular location">
    <subcellularLocation>
        <location evidence="2">Cytoplasmic granule</location>
    </subcellularLocation>
    <subcellularLocation>
        <location evidence="1">Nucleus speckle</location>
    </subcellularLocation>
</comment>
<evidence type="ECO:0000256" key="3">
    <source>
        <dbReference type="ARBA" id="ARBA00021117"/>
    </source>
</evidence>
<evidence type="ECO:0000256" key="4">
    <source>
        <dbReference type="ARBA" id="ARBA00022553"/>
    </source>
</evidence>
<evidence type="ECO:0000256" key="11">
    <source>
        <dbReference type="ARBA" id="ARBA00023187"/>
    </source>
</evidence>
<evidence type="ECO:0000256" key="12">
    <source>
        <dbReference type="ARBA" id="ARBA00023242"/>
    </source>
</evidence>
<dbReference type="CDD" id="cd00201">
    <property type="entry name" value="WW"/>
    <property type="match status" value="2"/>
</dbReference>
<feature type="region of interest" description="Disordered" evidence="15">
    <location>
        <begin position="250"/>
        <end position="325"/>
    </location>
</feature>
<evidence type="ECO:0000259" key="16">
    <source>
        <dbReference type="PROSITE" id="PS50020"/>
    </source>
</evidence>
<dbReference type="Pfam" id="PF00397">
    <property type="entry name" value="WW"/>
    <property type="match status" value="2"/>
</dbReference>
<keyword evidence="9" id="KW-0805">Transcription regulation</keyword>
<evidence type="ECO:0000313" key="18">
    <source>
        <dbReference type="Proteomes" id="UP001497522"/>
    </source>
</evidence>
<evidence type="ECO:0000256" key="8">
    <source>
        <dbReference type="ARBA" id="ARBA00022859"/>
    </source>
</evidence>
<dbReference type="PROSITE" id="PS50020">
    <property type="entry name" value="WW_DOMAIN_2"/>
    <property type="match status" value="2"/>
</dbReference>
<proteinExistence type="predicted"/>
<feature type="compositionally biased region" description="Pro residues" evidence="15">
    <location>
        <begin position="250"/>
        <end position="262"/>
    </location>
</feature>
<evidence type="ECO:0000256" key="14">
    <source>
        <dbReference type="ARBA" id="ARBA00046362"/>
    </source>
</evidence>
<keyword evidence="6" id="KW-0507">mRNA processing</keyword>
<keyword evidence="12" id="KW-0539">Nucleus</keyword>
<evidence type="ECO:0000256" key="10">
    <source>
        <dbReference type="ARBA" id="ARBA00023163"/>
    </source>
</evidence>
<dbReference type="PANTHER" id="PTHR21737:SF3">
    <property type="entry name" value="POLYGLUTAMINE-BINDING PROTEIN 1"/>
    <property type="match status" value="1"/>
</dbReference>
<protein>
    <recommendedName>
        <fullName evidence="3">Polyglutamine-binding protein 1</fullName>
    </recommendedName>
    <alternativeName>
        <fullName evidence="13">Polyglutamine tract-binding protein 1</fullName>
    </alternativeName>
</protein>
<evidence type="ECO:0000256" key="5">
    <source>
        <dbReference type="ARBA" id="ARBA00022588"/>
    </source>
</evidence>
<dbReference type="Proteomes" id="UP001497522">
    <property type="component" value="Chromosome 12"/>
</dbReference>
<dbReference type="PROSITE" id="PS01159">
    <property type="entry name" value="WW_DOMAIN_1"/>
    <property type="match status" value="2"/>
</dbReference>
<organism evidence="17 18">
    <name type="scientific">Sphagnum jensenii</name>
    <dbReference type="NCBI Taxonomy" id="128206"/>
    <lineage>
        <taxon>Eukaryota</taxon>
        <taxon>Viridiplantae</taxon>
        <taxon>Streptophyta</taxon>
        <taxon>Embryophyta</taxon>
        <taxon>Bryophyta</taxon>
        <taxon>Sphagnophytina</taxon>
        <taxon>Sphagnopsida</taxon>
        <taxon>Sphagnales</taxon>
        <taxon>Sphagnaceae</taxon>
        <taxon>Sphagnum</taxon>
    </lineage>
</organism>
<dbReference type="EMBL" id="OZ023713">
    <property type="protein sequence ID" value="CAK9862038.1"/>
    <property type="molecule type" value="Genomic_DNA"/>
</dbReference>
<keyword evidence="7" id="KW-0677">Repeat</keyword>
<evidence type="ECO:0000256" key="13">
    <source>
        <dbReference type="ARBA" id="ARBA00042167"/>
    </source>
</evidence>
<evidence type="ECO:0000313" key="17">
    <source>
        <dbReference type="EMBL" id="CAK9862038.1"/>
    </source>
</evidence>
<dbReference type="PANTHER" id="PTHR21737">
    <property type="entry name" value="POLYGLUTAMINE BINDING PROTEIN 1/MARVEL MEMBRANE-ASSOCIATING DOMAIN CONTAINING 3"/>
    <property type="match status" value="1"/>
</dbReference>
<keyword evidence="11" id="KW-0508">mRNA splicing</keyword>
<dbReference type="Gene3D" id="2.20.70.10">
    <property type="match status" value="2"/>
</dbReference>
<keyword evidence="5" id="KW-0399">Innate immunity</keyword>
<feature type="domain" description="WW" evidence="16">
    <location>
        <begin position="259"/>
        <end position="293"/>
    </location>
</feature>
<feature type="domain" description="WW" evidence="16">
    <location>
        <begin position="212"/>
        <end position="246"/>
    </location>
</feature>
<keyword evidence="10" id="KW-0804">Transcription</keyword>
<keyword evidence="18" id="KW-1185">Reference proteome</keyword>
<evidence type="ECO:0000256" key="7">
    <source>
        <dbReference type="ARBA" id="ARBA00022737"/>
    </source>
</evidence>
<dbReference type="InterPro" id="IPR036020">
    <property type="entry name" value="WW_dom_sf"/>
</dbReference>
<evidence type="ECO:0000256" key="9">
    <source>
        <dbReference type="ARBA" id="ARBA00023015"/>
    </source>
</evidence>
<feature type="non-terminal residue" evidence="17">
    <location>
        <position position="1"/>
    </location>
</feature>
<feature type="region of interest" description="Disordered" evidence="15">
    <location>
        <begin position="382"/>
        <end position="503"/>
    </location>
</feature>
<reference evidence="17" key="1">
    <citation type="submission" date="2024-03" db="EMBL/GenBank/DDBJ databases">
        <authorList>
            <consortium name="ELIXIR-Norway"/>
            <consortium name="Elixir Norway"/>
        </authorList>
    </citation>
    <scope>NUCLEOTIDE SEQUENCE</scope>
</reference>
<sequence length="503" mass="54033">GAPPHSQNTWNLGPNSELGRNGHILSGLQFDNQSGPGMAITAAAQEAVLREQVCSASCLHRLQFIPLEFSCGQEKRPFHTMEMSEQDIMSARHDPGALKEKLVKMTSDYRMDMANKRGRPVQHEQENVEIGNGYGVPGGRAYFSAKAPSEGKIVEQRVLGRREVDMKEVGVLGEKGDLPDYLREKLKARGILKDESIGDTTALVSSERGQADFLPPGWVEGKDPESGHVYFYNQTTGKSQWDRPTVQALLPPPSAPVLPNLPPGWEETTDPGSGQKYYYNTETSETSWERPKALNPASAAASDEKSELSRSAGNGELASSPAGNGPKFKKCAGCGGWGRGLVQAWNYCNHCTRVLNIKVPPQNISSGAKRAAAAAAIIASDETAEAAPEFKHKPSLKPPMGKVNKKDQRKRGPSVTDGLDPMDPSSYSDAPRGGWGVGLKGQQPRAADTTASGPLFQQRPYPSPGAVLRRNAELAGQQGKPTGPNYAVIQKRGDGSDGLGDAD</sequence>
<gene>
    <name evidence="17" type="ORF">CSSPJE1EN2_LOCUS5033</name>
</gene>
<dbReference type="SMART" id="SM00456">
    <property type="entry name" value="WW"/>
    <property type="match status" value="2"/>
</dbReference>
<keyword evidence="4" id="KW-0597">Phosphoprotein</keyword>
<comment type="subunit">
    <text evidence="14">Interacts with POU3F2/Brn-2, ATXN1, TXNL4A, HTT and AR. Interaction with ATXN1 correlates positively with the length of the polyglutamine tract. Interacts with RNA polymerase II large subunit in a phosphorylation-dependent manner. Forms a ternary complex with ATXN1 mutant and phosphorylated RNA polymerase II. Interacts (via C-terminus) with TXNL4A and CD2BP2. Interacts (via WW domain) with ATN1 and SF3B1, and may interact with additional splice factors. Interacts (via WW domain) with WBP11; Leading to reduce interaction between PQBP1 and TXNL4A. Interacts with CAPRIN1. Interacts with DDX1. Interacts with SFPQ. Interacts with KHSRP.</text>
</comment>
<name>A0ABP1AHN0_9BRYO</name>